<feature type="non-terminal residue" evidence="1">
    <location>
        <position position="1"/>
    </location>
</feature>
<accession>A0A0B4FYX1</accession>
<organism evidence="1 2">
    <name type="scientific">Metarhizium anisopliae (strain ARSEF 549)</name>
    <dbReference type="NCBI Taxonomy" id="3151832"/>
    <lineage>
        <taxon>Eukaryota</taxon>
        <taxon>Fungi</taxon>
        <taxon>Dikarya</taxon>
        <taxon>Ascomycota</taxon>
        <taxon>Pezizomycotina</taxon>
        <taxon>Sordariomycetes</taxon>
        <taxon>Hypocreomycetidae</taxon>
        <taxon>Hypocreales</taxon>
        <taxon>Clavicipitaceae</taxon>
        <taxon>Metarhizium</taxon>
    </lineage>
</organism>
<proteinExistence type="predicted"/>
<dbReference type="EMBL" id="AZNF01000015">
    <property type="protein sequence ID" value="KID61454.1"/>
    <property type="molecule type" value="Genomic_DNA"/>
</dbReference>
<protein>
    <submittedName>
        <fullName evidence="1">Uncharacterized protein</fullName>
    </submittedName>
</protein>
<reference evidence="1 2" key="1">
    <citation type="journal article" date="2014" name="Proc. Natl. Acad. Sci. U.S.A.">
        <title>Trajectory and genomic determinants of fungal-pathogen speciation and host adaptation.</title>
        <authorList>
            <person name="Hu X."/>
            <person name="Xiao G."/>
            <person name="Zheng P."/>
            <person name="Shang Y."/>
            <person name="Su Y."/>
            <person name="Zhang X."/>
            <person name="Liu X."/>
            <person name="Zhan S."/>
            <person name="St Leger R.J."/>
            <person name="Wang C."/>
        </authorList>
    </citation>
    <scope>NUCLEOTIDE SEQUENCE [LARGE SCALE GENOMIC DNA]</scope>
    <source>
        <strain evidence="1 2">ARSEF 549</strain>
    </source>
</reference>
<gene>
    <name evidence="1" type="ORF">MAN_09219</name>
</gene>
<evidence type="ECO:0000313" key="2">
    <source>
        <dbReference type="Proteomes" id="UP000031186"/>
    </source>
</evidence>
<dbReference type="Proteomes" id="UP000031186">
    <property type="component" value="Unassembled WGS sequence"/>
</dbReference>
<dbReference type="VEuPathDB" id="FungiDB:MAN_09219"/>
<dbReference type="HOGENOM" id="CLU_2776459_0_0_1"/>
<sequence length="69" mass="7780">MAESVKYTVDINIDPYWVDIFNKSDTKLIMAKVFVDSGKDVFNIVASTSSTSAIYTFRDYNLLTRTSGD</sequence>
<comment type="caution">
    <text evidence="1">The sequence shown here is derived from an EMBL/GenBank/DDBJ whole genome shotgun (WGS) entry which is preliminary data.</text>
</comment>
<name>A0A0B4FYX1_METAF</name>
<evidence type="ECO:0000313" key="1">
    <source>
        <dbReference type="EMBL" id="KID61454.1"/>
    </source>
</evidence>
<dbReference type="AlphaFoldDB" id="A0A0B4FYX1"/>
<dbReference type="OrthoDB" id="2987506at2759"/>
<keyword evidence="2" id="KW-1185">Reference proteome</keyword>